<comment type="caution">
    <text evidence="2">The sequence shown here is derived from an EMBL/GenBank/DDBJ whole genome shotgun (WGS) entry which is preliminary data.</text>
</comment>
<accession>A0A1F6GV09</accession>
<dbReference type="Proteomes" id="UP000177583">
    <property type="component" value="Unassembled WGS sequence"/>
</dbReference>
<sequence length="197" mass="20643">MKRSFKNALSLAALFSLAATPAFAAGQAGLGFVFGTSFQQHQKSTFKQGSANYYRIAFFGDKDGTFFLHNEQSFFNVEQGDARTVAMENTQGIGVSLPLMDILSLEVIVGGSSVAVPAAASTSGGTDAVAGGRSTDSIADLGVKWNKTTGRVQLGVALSMRQHKMSSGFTVTDSSANTSTVNDLSSTNLAIDVAYNF</sequence>
<name>A0A1F6GV09_9PROT</name>
<gene>
    <name evidence="2" type="ORF">A2557_04975</name>
</gene>
<dbReference type="AlphaFoldDB" id="A0A1F6GV09"/>
<dbReference type="EMBL" id="MFNF01000027">
    <property type="protein sequence ID" value="OGH01928.1"/>
    <property type="molecule type" value="Genomic_DNA"/>
</dbReference>
<evidence type="ECO:0000256" key="1">
    <source>
        <dbReference type="SAM" id="SignalP"/>
    </source>
</evidence>
<evidence type="ECO:0000313" key="3">
    <source>
        <dbReference type="Proteomes" id="UP000177583"/>
    </source>
</evidence>
<evidence type="ECO:0000313" key="2">
    <source>
        <dbReference type="EMBL" id="OGH01928.1"/>
    </source>
</evidence>
<proteinExistence type="predicted"/>
<protein>
    <recommendedName>
        <fullName evidence="4">Outer membrane protein beta-barrel domain-containing protein</fullName>
    </recommendedName>
</protein>
<evidence type="ECO:0008006" key="4">
    <source>
        <dbReference type="Google" id="ProtNLM"/>
    </source>
</evidence>
<keyword evidence="1" id="KW-0732">Signal</keyword>
<feature type="signal peptide" evidence="1">
    <location>
        <begin position="1"/>
        <end position="24"/>
    </location>
</feature>
<feature type="chain" id="PRO_5009524838" description="Outer membrane protein beta-barrel domain-containing protein" evidence="1">
    <location>
        <begin position="25"/>
        <end position="197"/>
    </location>
</feature>
<reference evidence="2 3" key="1">
    <citation type="journal article" date="2016" name="Nat. Commun.">
        <title>Thousands of microbial genomes shed light on interconnected biogeochemical processes in an aquifer system.</title>
        <authorList>
            <person name="Anantharaman K."/>
            <person name="Brown C.T."/>
            <person name="Hug L.A."/>
            <person name="Sharon I."/>
            <person name="Castelle C.J."/>
            <person name="Probst A.J."/>
            <person name="Thomas B.C."/>
            <person name="Singh A."/>
            <person name="Wilkins M.J."/>
            <person name="Karaoz U."/>
            <person name="Brodie E.L."/>
            <person name="Williams K.H."/>
            <person name="Hubbard S.S."/>
            <person name="Banfield J.F."/>
        </authorList>
    </citation>
    <scope>NUCLEOTIDE SEQUENCE [LARGE SCALE GENOMIC DNA]</scope>
</reference>
<organism evidence="2 3">
    <name type="scientific">Candidatus Lambdaproteobacteria bacterium RIFOXYD2_FULL_56_26</name>
    <dbReference type="NCBI Taxonomy" id="1817773"/>
    <lineage>
        <taxon>Bacteria</taxon>
        <taxon>Pseudomonadati</taxon>
        <taxon>Pseudomonadota</taxon>
        <taxon>Candidatus Lambdaproteobacteria</taxon>
    </lineage>
</organism>